<reference evidence="2 3" key="1">
    <citation type="submission" date="2016-01" db="EMBL/GenBank/DDBJ databases">
        <title>Draft sequences of Acinetobacter baumannii isolates from wounded military personnel.</title>
        <authorList>
            <person name="Arivett B.A."/>
            <person name="Fiester S.E."/>
            <person name="Ream D.C."/>
            <person name="Actis L.A."/>
        </authorList>
    </citation>
    <scope>NUCLEOTIDE SEQUENCE [LARGE SCALE GENOMIC DNA]</scope>
    <source>
        <strain evidence="2 3">AB2828</strain>
    </source>
</reference>
<dbReference type="AlphaFoldDB" id="A0AAJ0QVQ4"/>
<feature type="domain" description="PoNi C-terminal" evidence="1">
    <location>
        <begin position="177"/>
        <end position="286"/>
    </location>
</feature>
<evidence type="ECO:0000313" key="3">
    <source>
        <dbReference type="Proteomes" id="UP000076296"/>
    </source>
</evidence>
<dbReference type="InterPro" id="IPR028983">
    <property type="entry name" value="PA2201-like_C"/>
</dbReference>
<name>A0AAJ0QVQ4_ACIBA</name>
<comment type="caution">
    <text evidence="2">The sequence shown here is derived from an EMBL/GenBank/DDBJ whole genome shotgun (WGS) entry which is preliminary data.</text>
</comment>
<evidence type="ECO:0000313" key="2">
    <source>
        <dbReference type="EMBL" id="KZA13589.1"/>
    </source>
</evidence>
<dbReference type="Proteomes" id="UP000076296">
    <property type="component" value="Unassembled WGS sequence"/>
</dbReference>
<dbReference type="EMBL" id="LRDT01000040">
    <property type="protein sequence ID" value="KZA13589.1"/>
    <property type="molecule type" value="Genomic_DNA"/>
</dbReference>
<dbReference type="Gene3D" id="1.10.3920.10">
    <property type="entry name" value="PA2201 C-terminal domain-like"/>
    <property type="match status" value="1"/>
</dbReference>
<organism evidence="2 3">
    <name type="scientific">Acinetobacter baumannii</name>
    <dbReference type="NCBI Taxonomy" id="470"/>
    <lineage>
        <taxon>Bacteria</taxon>
        <taxon>Pseudomonadati</taxon>
        <taxon>Pseudomonadota</taxon>
        <taxon>Gammaproteobacteria</taxon>
        <taxon>Moraxellales</taxon>
        <taxon>Moraxellaceae</taxon>
        <taxon>Acinetobacter</taxon>
        <taxon>Acinetobacter calcoaceticus/baumannii complex</taxon>
    </lineage>
</organism>
<protein>
    <recommendedName>
        <fullName evidence="1">PoNi C-terminal domain-containing protein</fullName>
    </recommendedName>
</protein>
<dbReference type="SUPFAM" id="SSF140731">
    <property type="entry name" value="PA2201 C-terminal domain-like"/>
    <property type="match status" value="1"/>
</dbReference>
<dbReference type="InterPro" id="IPR015025">
    <property type="entry name" value="PoNi_C"/>
</dbReference>
<evidence type="ECO:0000259" key="1">
    <source>
        <dbReference type="Pfam" id="PF08929"/>
    </source>
</evidence>
<accession>A0AAJ0QVQ4</accession>
<dbReference type="Pfam" id="PF08929">
    <property type="entry name" value="PoNi_C"/>
    <property type="match status" value="1"/>
</dbReference>
<proteinExistence type="predicted"/>
<sequence length="357" mass="42057">MKLEYQVNDQEIDWQKWFDQENKDSDSYRDSFLETEMYQRRFNTFLNGIYSVTDGFRKYKTSAKAGKMMSAGHQRLQDVLNLMSLQYSAGGDISFIKELYPYLLHWMEEYAETHAAYHQTEEAGGRYVWHISLGTEDYWYIALRLICFGLLTGYADQMARIMPIIDYVEATPEGQEKDGLIERLVAPFVADRGTPPDEARRHLPYRKLIKVFNAAPEQRPALMLQYLESWYEASRREPYYNQHPQADIDEGFLYYGYWSWEAAAVTWLLDIDDALYREHEFYPKDLVDFARTQSNVVPNEEQPERIKVKGGEACIKTGHWITPAKPDTRLYFTQGTILPILSETDWGEVYWYWDGEN</sequence>
<gene>
    <name evidence="2" type="ORF">LV35_03264</name>
</gene>